<dbReference type="Proteomes" id="UP000199671">
    <property type="component" value="Unassembled WGS sequence"/>
</dbReference>
<evidence type="ECO:0000256" key="1">
    <source>
        <dbReference type="SAM" id="MobiDB-lite"/>
    </source>
</evidence>
<evidence type="ECO:0000313" key="3">
    <source>
        <dbReference type="Proteomes" id="UP000199671"/>
    </source>
</evidence>
<feature type="compositionally biased region" description="Polar residues" evidence="1">
    <location>
        <begin position="36"/>
        <end position="45"/>
    </location>
</feature>
<sequence>MSTATSSAPSSSDLDALDQLNLRTPLASTVDPGSVPTGTTPFGQQSGAGAGRAGAPAASTPSWDQGEQVCTPDNWVPVGGSAAGSGPYTADASLPYSLTWPGMAAGTGVVISGGAFGVNTDDLTGFAATLNAAADWLEDARDLALTSLTDLRCDGFGINMYSQLNIGADGSFSLGFSSAHDALTSGGAQCYSFAVDPCAAERATAVSALEALTSGTGSLDDAASRLRTLATDITSCTTAYTDAESGADGQWALFLQAARLGSEVSGVMPPGALAKTAVTALAVLSADGATLPDGIDDVLQGLETVLADPLLDDWVTTDLMLIVGLALWAQQAGTGAEAAVIETYIGRVAEELDPAISAVLPDQVQVGSRTVDTSTLTPMQRVAYYLAVRAEQSGAVRHGQPTGVTVTPHGGQSVTVPTGVNDPFGLGTAVPAVAALGALPPSGAAAPQPGTAAEVIRYSADMKGRDQDISSGVVSVLRTDHADGTTSWLVVVPGTTDWGSGDSNPQDLLTNLQAVSGRPTDMESAVVTAMREAGIAPGDRVGLYGHSQGAITAVNVAADPAVNAQFNITNLLTAGGPTAGASLPESVNALHIENTGDAVPALDGAPTLRTATRTVVTVDTHAAGVDGYPHGALIYADAVDGIGGDPQIDQWTRELAGLTGAGESGAQTTEIIFDITRDTPQTGWEQVGGYFGKRG</sequence>
<dbReference type="RefSeq" id="WP_092613056.1">
    <property type="nucleotide sequence ID" value="NZ_FNHU01000022.1"/>
</dbReference>
<proteinExistence type="predicted"/>
<dbReference type="InterPro" id="IPR029058">
    <property type="entry name" value="AB_hydrolase_fold"/>
</dbReference>
<evidence type="ECO:0008006" key="4">
    <source>
        <dbReference type="Google" id="ProtNLM"/>
    </source>
</evidence>
<dbReference type="OrthoDB" id="5095936at2"/>
<dbReference type="AlphaFoldDB" id="A0A1H0A626"/>
<reference evidence="2 3" key="1">
    <citation type="submission" date="2016-10" db="EMBL/GenBank/DDBJ databases">
        <authorList>
            <person name="de Groot N.N."/>
        </authorList>
    </citation>
    <scope>NUCLEOTIDE SEQUENCE [LARGE SCALE GENOMIC DNA]</scope>
    <source>
        <strain evidence="2 3">KPR-7B</strain>
    </source>
</reference>
<name>A0A1H0A626_9ACTO</name>
<feature type="region of interest" description="Disordered" evidence="1">
    <location>
        <begin position="1"/>
        <end position="78"/>
    </location>
</feature>
<dbReference type="SUPFAM" id="SSF53474">
    <property type="entry name" value="alpha/beta-Hydrolases"/>
    <property type="match status" value="1"/>
</dbReference>
<protein>
    <recommendedName>
        <fullName evidence="4">Alpha/beta hydrolase</fullName>
    </recommendedName>
</protein>
<organism evidence="2 3">
    <name type="scientific">Actinomyces ruminicola</name>
    <dbReference type="NCBI Taxonomy" id="332524"/>
    <lineage>
        <taxon>Bacteria</taxon>
        <taxon>Bacillati</taxon>
        <taxon>Actinomycetota</taxon>
        <taxon>Actinomycetes</taxon>
        <taxon>Actinomycetales</taxon>
        <taxon>Actinomycetaceae</taxon>
        <taxon>Actinomyces</taxon>
    </lineage>
</organism>
<accession>A0A1H0A626</accession>
<dbReference type="EMBL" id="FNHU01000022">
    <property type="protein sequence ID" value="SDN29018.1"/>
    <property type="molecule type" value="Genomic_DNA"/>
</dbReference>
<evidence type="ECO:0000313" key="2">
    <source>
        <dbReference type="EMBL" id="SDN29018.1"/>
    </source>
</evidence>
<feature type="compositionally biased region" description="Low complexity" evidence="1">
    <location>
        <begin position="1"/>
        <end position="18"/>
    </location>
</feature>
<dbReference type="Gene3D" id="3.40.50.1820">
    <property type="entry name" value="alpha/beta hydrolase"/>
    <property type="match status" value="1"/>
</dbReference>
<gene>
    <name evidence="2" type="ORF">SAMN04487766_12215</name>
</gene>